<sequence>MMMVRAAARTAARSIEREEPTATAPPPARAGRNSDRAEYGIASVNLMTRSRQIAGRAVAPELRRATFAQHSGHRVT</sequence>
<protein>
    <submittedName>
        <fullName evidence="2">Uncharacterized protein</fullName>
    </submittedName>
</protein>
<proteinExistence type="predicted"/>
<gene>
    <name evidence="2" type="ORF">DI544_14865</name>
</gene>
<evidence type="ECO:0000313" key="2">
    <source>
        <dbReference type="EMBL" id="PZQ58167.1"/>
    </source>
</evidence>
<organism evidence="2 3">
    <name type="scientific">Sphingomonas taxi</name>
    <dbReference type="NCBI Taxonomy" id="1549858"/>
    <lineage>
        <taxon>Bacteria</taxon>
        <taxon>Pseudomonadati</taxon>
        <taxon>Pseudomonadota</taxon>
        <taxon>Alphaproteobacteria</taxon>
        <taxon>Sphingomonadales</taxon>
        <taxon>Sphingomonadaceae</taxon>
        <taxon>Sphingomonas</taxon>
    </lineage>
</organism>
<reference evidence="2 3" key="1">
    <citation type="submission" date="2017-08" db="EMBL/GenBank/DDBJ databases">
        <title>Infants hospitalized years apart are colonized by the same room-sourced microbial strains.</title>
        <authorList>
            <person name="Brooks B."/>
            <person name="Olm M.R."/>
            <person name="Firek B.A."/>
            <person name="Baker R."/>
            <person name="Thomas B.C."/>
            <person name="Morowitz M.J."/>
            <person name="Banfield J.F."/>
        </authorList>
    </citation>
    <scope>NUCLEOTIDE SEQUENCE [LARGE SCALE GENOMIC DNA]</scope>
    <source>
        <strain evidence="2">S2_005_001_R1_22</strain>
    </source>
</reference>
<dbReference type="AlphaFoldDB" id="A0A2W5QK12"/>
<dbReference type="EMBL" id="QFQI01000021">
    <property type="protein sequence ID" value="PZQ58167.1"/>
    <property type="molecule type" value="Genomic_DNA"/>
</dbReference>
<feature type="region of interest" description="Disordered" evidence="1">
    <location>
        <begin position="1"/>
        <end position="36"/>
    </location>
</feature>
<accession>A0A2W5QK12</accession>
<feature type="compositionally biased region" description="Low complexity" evidence="1">
    <location>
        <begin position="1"/>
        <end position="13"/>
    </location>
</feature>
<evidence type="ECO:0000256" key="1">
    <source>
        <dbReference type="SAM" id="MobiDB-lite"/>
    </source>
</evidence>
<comment type="caution">
    <text evidence="2">The sequence shown here is derived from an EMBL/GenBank/DDBJ whole genome shotgun (WGS) entry which is preliminary data.</text>
</comment>
<dbReference type="Proteomes" id="UP000249229">
    <property type="component" value="Unassembled WGS sequence"/>
</dbReference>
<evidence type="ECO:0000313" key="3">
    <source>
        <dbReference type="Proteomes" id="UP000249229"/>
    </source>
</evidence>
<name>A0A2W5QK12_9SPHN</name>